<organism evidence="1 2">
    <name type="scientific">Nitrosotalea devaniterrae</name>
    <dbReference type="NCBI Taxonomy" id="1078905"/>
    <lineage>
        <taxon>Archaea</taxon>
        <taxon>Nitrososphaerota</taxon>
        <taxon>Nitrososphaeria</taxon>
        <taxon>Nitrosotaleales</taxon>
        <taxon>Nitrosotaleaceae</taxon>
        <taxon>Nitrosotalea</taxon>
    </lineage>
</organism>
<keyword evidence="2" id="KW-1185">Reference proteome</keyword>
<protein>
    <submittedName>
        <fullName evidence="1">Uncharacterized protein</fullName>
    </submittedName>
</protein>
<sequence>MREDQTFEITRAYDLLPHVVGASWASIWFRMNKIYRPSKEAFREKVAEYFKMLEPLTNAFPPEEQFKDMIAYVKEKHADEIRRILTGNNSEIEKRYKRYIDYG</sequence>
<name>A0A128A1M6_9ARCH</name>
<evidence type="ECO:0000313" key="2">
    <source>
        <dbReference type="Proteomes" id="UP000196239"/>
    </source>
</evidence>
<dbReference type="EMBL" id="LN890280">
    <property type="protein sequence ID" value="CUR51238.1"/>
    <property type="molecule type" value="Genomic_DNA"/>
</dbReference>
<dbReference type="AlphaFoldDB" id="A0A128A1M6"/>
<evidence type="ECO:0000313" key="1">
    <source>
        <dbReference type="EMBL" id="CUR51238.1"/>
    </source>
</evidence>
<proteinExistence type="predicted"/>
<reference evidence="2" key="1">
    <citation type="submission" date="2015-10" db="EMBL/GenBank/DDBJ databases">
        <authorList>
            <person name="Lehtovirta-Morley L.E."/>
            <person name="Vieille C."/>
        </authorList>
    </citation>
    <scope>NUCLEOTIDE SEQUENCE [LARGE SCALE GENOMIC DNA]</scope>
</reference>
<dbReference type="KEGG" id="ndv:NDEV_0473"/>
<dbReference type="Proteomes" id="UP000196239">
    <property type="component" value="Chromosome 1"/>
</dbReference>
<gene>
    <name evidence="1" type="ORF">NDEV_0473</name>
</gene>
<accession>A0A128A1M6</accession>